<sequence length="148" mass="16213">MKKRDIIVAICTAAIMCVPMAIIAHQQQVKANMPSTAFNWDSVKVVATKVGEKRQFFDAPTSTLDNLECHVTTLNPGELAHAPHQHPEEELTIVKEGTLEVLVNGELKIVGPGSVVFQSANTLHSIKNVGTTKAVYHAIKWKSNKTMK</sequence>
<feature type="signal peptide" evidence="2">
    <location>
        <begin position="1"/>
        <end position="24"/>
    </location>
</feature>
<keyword evidence="1" id="KW-0479">Metal-binding</keyword>
<dbReference type="Gene3D" id="2.60.120.10">
    <property type="entry name" value="Jelly Rolls"/>
    <property type="match status" value="1"/>
</dbReference>
<dbReference type="InterPro" id="IPR013096">
    <property type="entry name" value="Cupin_2"/>
</dbReference>
<dbReference type="EMBL" id="JBHSDC010000003">
    <property type="protein sequence ID" value="MFC4231239.1"/>
    <property type="molecule type" value="Genomic_DNA"/>
</dbReference>
<protein>
    <submittedName>
        <fullName evidence="4">Cupin domain-containing protein</fullName>
    </submittedName>
</protein>
<gene>
    <name evidence="4" type="ORF">ACFOW1_05015</name>
</gene>
<dbReference type="Pfam" id="PF07883">
    <property type="entry name" value="Cupin_2"/>
    <property type="match status" value="1"/>
</dbReference>
<accession>A0ABV8PWA4</accession>
<evidence type="ECO:0000313" key="4">
    <source>
        <dbReference type="EMBL" id="MFC4231239.1"/>
    </source>
</evidence>
<evidence type="ECO:0000313" key="5">
    <source>
        <dbReference type="Proteomes" id="UP001595906"/>
    </source>
</evidence>
<dbReference type="PANTHER" id="PTHR35848">
    <property type="entry name" value="OXALATE-BINDING PROTEIN"/>
    <property type="match status" value="1"/>
</dbReference>
<organism evidence="4 5">
    <name type="scientific">Parasediminibacterium paludis</name>
    <dbReference type="NCBI Taxonomy" id="908966"/>
    <lineage>
        <taxon>Bacteria</taxon>
        <taxon>Pseudomonadati</taxon>
        <taxon>Bacteroidota</taxon>
        <taxon>Chitinophagia</taxon>
        <taxon>Chitinophagales</taxon>
        <taxon>Chitinophagaceae</taxon>
        <taxon>Parasediminibacterium</taxon>
    </lineage>
</organism>
<proteinExistence type="predicted"/>
<comment type="caution">
    <text evidence="4">The sequence shown here is derived from an EMBL/GenBank/DDBJ whole genome shotgun (WGS) entry which is preliminary data.</text>
</comment>
<name>A0ABV8PWA4_9BACT</name>
<dbReference type="SUPFAM" id="SSF51182">
    <property type="entry name" value="RmlC-like cupins"/>
    <property type="match status" value="1"/>
</dbReference>
<dbReference type="RefSeq" id="WP_379012626.1">
    <property type="nucleotide sequence ID" value="NZ_JBHSDC010000003.1"/>
</dbReference>
<dbReference type="InterPro" id="IPR011051">
    <property type="entry name" value="RmlC_Cupin_sf"/>
</dbReference>
<dbReference type="CDD" id="cd02209">
    <property type="entry name" value="cupin_XRE_C"/>
    <property type="match status" value="1"/>
</dbReference>
<dbReference type="InterPro" id="IPR014710">
    <property type="entry name" value="RmlC-like_jellyroll"/>
</dbReference>
<evidence type="ECO:0000256" key="2">
    <source>
        <dbReference type="SAM" id="SignalP"/>
    </source>
</evidence>
<dbReference type="InterPro" id="IPR051610">
    <property type="entry name" value="GPI/OXD"/>
</dbReference>
<evidence type="ECO:0000259" key="3">
    <source>
        <dbReference type="Pfam" id="PF07883"/>
    </source>
</evidence>
<dbReference type="Proteomes" id="UP001595906">
    <property type="component" value="Unassembled WGS sequence"/>
</dbReference>
<keyword evidence="2" id="KW-0732">Signal</keyword>
<feature type="domain" description="Cupin type-2" evidence="3">
    <location>
        <begin position="71"/>
        <end position="138"/>
    </location>
</feature>
<evidence type="ECO:0000256" key="1">
    <source>
        <dbReference type="ARBA" id="ARBA00022723"/>
    </source>
</evidence>
<keyword evidence="5" id="KW-1185">Reference proteome</keyword>
<dbReference type="PANTHER" id="PTHR35848:SF6">
    <property type="entry name" value="CUPIN TYPE-2 DOMAIN-CONTAINING PROTEIN"/>
    <property type="match status" value="1"/>
</dbReference>
<feature type="chain" id="PRO_5047381635" evidence="2">
    <location>
        <begin position="25"/>
        <end position="148"/>
    </location>
</feature>
<reference evidence="5" key="1">
    <citation type="journal article" date="2019" name="Int. J. Syst. Evol. Microbiol.">
        <title>The Global Catalogue of Microorganisms (GCM) 10K type strain sequencing project: providing services to taxonomists for standard genome sequencing and annotation.</title>
        <authorList>
            <consortium name="The Broad Institute Genomics Platform"/>
            <consortium name="The Broad Institute Genome Sequencing Center for Infectious Disease"/>
            <person name="Wu L."/>
            <person name="Ma J."/>
        </authorList>
    </citation>
    <scope>NUCLEOTIDE SEQUENCE [LARGE SCALE GENOMIC DNA]</scope>
    <source>
        <strain evidence="5">CECT 8010</strain>
    </source>
</reference>